<feature type="binding site" description="in other chain" evidence="14">
    <location>
        <begin position="159"/>
        <end position="161"/>
    </location>
    <ligand>
        <name>UDP-alpha-D-glucose</name>
        <dbReference type="ChEBI" id="CHEBI:58885"/>
        <note>ligand shared between dimeric partners</note>
    </ligand>
</feature>
<feature type="binding site" evidence="15">
    <location>
        <position position="164"/>
    </location>
    <ligand>
        <name>Zn(2+)</name>
        <dbReference type="ChEBI" id="CHEBI:29105"/>
    </ligand>
</feature>
<keyword evidence="7 17" id="KW-0548">Nucleotidyltransferase</keyword>
<comment type="caution">
    <text evidence="20">The sequence shown here is derived from an EMBL/GenBank/DDBJ whole genome shotgun (WGS) entry which is preliminary data.</text>
</comment>
<feature type="active site" description="Tele-UMP-histidine intermediate" evidence="13">
    <location>
        <position position="166"/>
    </location>
</feature>
<feature type="binding site" evidence="16">
    <location>
        <position position="296"/>
    </location>
    <ligand>
        <name>Fe cation</name>
        <dbReference type="ChEBI" id="CHEBI:24875"/>
    </ligand>
</feature>
<feature type="binding site" evidence="14">
    <location>
        <begin position="316"/>
        <end position="317"/>
    </location>
    <ligand>
        <name>UDP-alpha-D-glucose</name>
        <dbReference type="ChEBI" id="CHEBI:58885"/>
        <note>ligand shared between dimeric partners</note>
    </ligand>
</feature>
<dbReference type="Pfam" id="PF02744">
    <property type="entry name" value="GalP_UDP_tr_C"/>
    <property type="match status" value="1"/>
</dbReference>
<name>A0A937AF11_9BACT</name>
<feature type="domain" description="Galactose-1-phosphate uridyl transferase N-terminal" evidence="18">
    <location>
        <begin position="5"/>
        <end position="176"/>
    </location>
</feature>
<evidence type="ECO:0000256" key="16">
    <source>
        <dbReference type="PIRSR" id="PIRSR000808-4"/>
    </source>
</evidence>
<feature type="binding site" evidence="15">
    <location>
        <position position="113"/>
    </location>
    <ligand>
        <name>Zn(2+)</name>
        <dbReference type="ChEBI" id="CHEBI:29105"/>
    </ligand>
</feature>
<dbReference type="PANTHER" id="PTHR11943">
    <property type="entry name" value="GALACTOSE-1-PHOSPHATE URIDYLYLTRANSFERASE"/>
    <property type="match status" value="1"/>
</dbReference>
<comment type="catalytic activity">
    <reaction evidence="1 17">
        <text>alpha-D-galactose 1-phosphate + UDP-alpha-D-glucose = alpha-D-glucose 1-phosphate + UDP-alpha-D-galactose</text>
        <dbReference type="Rhea" id="RHEA:13989"/>
        <dbReference type="ChEBI" id="CHEBI:58336"/>
        <dbReference type="ChEBI" id="CHEBI:58601"/>
        <dbReference type="ChEBI" id="CHEBI:58885"/>
        <dbReference type="ChEBI" id="CHEBI:66914"/>
        <dbReference type="EC" id="2.7.7.12"/>
    </reaction>
</comment>
<feature type="binding site" description="in other chain" evidence="14">
    <location>
        <position position="58"/>
    </location>
    <ligand>
        <name>UDP-alpha-D-glucose</name>
        <dbReference type="ChEBI" id="CHEBI:58885"/>
        <note>ligand shared between dimeric partners</note>
    </ligand>
</feature>
<feature type="binding site" evidence="16">
    <location>
        <position position="182"/>
    </location>
    <ligand>
        <name>Fe cation</name>
        <dbReference type="ChEBI" id="CHEBI:24875"/>
    </ligand>
</feature>
<evidence type="ECO:0000256" key="5">
    <source>
        <dbReference type="ARBA" id="ARBA00016340"/>
    </source>
</evidence>
<keyword evidence="8 15" id="KW-0479">Metal-binding</keyword>
<keyword evidence="6 17" id="KW-0808">Transferase</keyword>
<comment type="pathway">
    <text evidence="2 17">Carbohydrate metabolism; galactose metabolism.</text>
</comment>
<evidence type="ECO:0000259" key="19">
    <source>
        <dbReference type="Pfam" id="PF02744"/>
    </source>
</evidence>
<comment type="similarity">
    <text evidence="3 17">Belongs to the galactose-1-phosphate uridylyltransferase type 1 family.</text>
</comment>
<evidence type="ECO:0000256" key="6">
    <source>
        <dbReference type="ARBA" id="ARBA00022679"/>
    </source>
</evidence>
<dbReference type="EC" id="2.7.7.12" evidence="4 12"/>
<evidence type="ECO:0000256" key="1">
    <source>
        <dbReference type="ARBA" id="ARBA00001107"/>
    </source>
</evidence>
<dbReference type="SUPFAM" id="SSF54197">
    <property type="entry name" value="HIT-like"/>
    <property type="match status" value="2"/>
</dbReference>
<dbReference type="GO" id="GO:0033499">
    <property type="term" value="P:galactose catabolic process via UDP-galactose, Leloir pathway"/>
    <property type="evidence" value="ECO:0007669"/>
    <property type="project" value="TreeGrafter"/>
</dbReference>
<dbReference type="NCBIfam" id="TIGR00209">
    <property type="entry name" value="galT_1"/>
    <property type="match status" value="1"/>
</dbReference>
<feature type="binding site" evidence="14">
    <location>
        <begin position="25"/>
        <end position="28"/>
    </location>
    <ligand>
        <name>UDP-alpha-D-glucose</name>
        <dbReference type="ChEBI" id="CHEBI:58885"/>
        <note>ligand shared between dimeric partners</note>
    </ligand>
</feature>
<evidence type="ECO:0000259" key="18">
    <source>
        <dbReference type="Pfam" id="PF01087"/>
    </source>
</evidence>
<dbReference type="PIRSF" id="PIRSF000808">
    <property type="entry name" value="GalT"/>
    <property type="match status" value="1"/>
</dbReference>
<keyword evidence="11 17" id="KW-0119">Carbohydrate metabolism</keyword>
<evidence type="ECO:0000256" key="9">
    <source>
        <dbReference type="ARBA" id="ARBA00022833"/>
    </source>
</evidence>
<feature type="binding site" evidence="16">
    <location>
        <position position="298"/>
    </location>
    <ligand>
        <name>Fe cation</name>
        <dbReference type="ChEBI" id="CHEBI:24875"/>
    </ligand>
</feature>
<keyword evidence="21" id="KW-1185">Reference proteome</keyword>
<comment type="cofactor">
    <cofactor evidence="16">
        <name>Fe cation</name>
        <dbReference type="ChEBI" id="CHEBI:24875"/>
    </cofactor>
    <text evidence="16">Binds 1 Fe cation per subunit.</text>
</comment>
<dbReference type="GO" id="GO:0005737">
    <property type="term" value="C:cytoplasm"/>
    <property type="evidence" value="ECO:0007669"/>
    <property type="project" value="TreeGrafter"/>
</dbReference>
<dbReference type="AlphaFoldDB" id="A0A937AF11"/>
<dbReference type="InterPro" id="IPR036265">
    <property type="entry name" value="HIT-like_sf"/>
</dbReference>
<dbReference type="NCBIfam" id="NF008724">
    <property type="entry name" value="PRK11720.1"/>
    <property type="match status" value="1"/>
</dbReference>
<evidence type="ECO:0000256" key="4">
    <source>
        <dbReference type="ARBA" id="ARBA00012384"/>
    </source>
</evidence>
<evidence type="ECO:0000313" key="21">
    <source>
        <dbReference type="Proteomes" id="UP000642920"/>
    </source>
</evidence>
<evidence type="ECO:0000256" key="17">
    <source>
        <dbReference type="RuleBase" id="RU000506"/>
    </source>
</evidence>
<evidence type="ECO:0000256" key="14">
    <source>
        <dbReference type="PIRSR" id="PIRSR000808-2"/>
    </source>
</evidence>
<feature type="domain" description="Galactose-1-phosphate uridyl transferase C-terminal" evidence="19">
    <location>
        <begin position="185"/>
        <end position="336"/>
    </location>
</feature>
<dbReference type="Proteomes" id="UP000642920">
    <property type="component" value="Unassembled WGS sequence"/>
</dbReference>
<feature type="binding site" evidence="14">
    <location>
        <begin position="311"/>
        <end position="312"/>
    </location>
    <ligand>
        <name>UDP-alpha-D-glucose</name>
        <dbReference type="ChEBI" id="CHEBI:58885"/>
        <note>ligand shared between dimeric partners</note>
    </ligand>
</feature>
<organism evidence="20 21">
    <name type="scientific">Marivirga atlantica</name>
    <dbReference type="NCBI Taxonomy" id="1548457"/>
    <lineage>
        <taxon>Bacteria</taxon>
        <taxon>Pseudomonadati</taxon>
        <taxon>Bacteroidota</taxon>
        <taxon>Cytophagia</taxon>
        <taxon>Cytophagales</taxon>
        <taxon>Marivirgaceae</taxon>
        <taxon>Marivirga</taxon>
    </lineage>
</organism>
<dbReference type="CDD" id="cd00608">
    <property type="entry name" value="GalT"/>
    <property type="match status" value="1"/>
</dbReference>
<feature type="binding site" description="in other chain" evidence="14">
    <location>
        <position position="153"/>
    </location>
    <ligand>
        <name>UDP-alpha-D-glucose</name>
        <dbReference type="ChEBI" id="CHEBI:58885"/>
        <note>ligand shared between dimeric partners</note>
    </ligand>
</feature>
<dbReference type="InterPro" id="IPR019779">
    <property type="entry name" value="GalP_UDPtransf1_His-AS"/>
</dbReference>
<evidence type="ECO:0000256" key="12">
    <source>
        <dbReference type="NCBIfam" id="TIGR00209"/>
    </source>
</evidence>
<dbReference type="InterPro" id="IPR001937">
    <property type="entry name" value="GalP_UDPtransf1"/>
</dbReference>
<dbReference type="GO" id="GO:0008270">
    <property type="term" value="F:zinc ion binding"/>
    <property type="evidence" value="ECO:0007669"/>
    <property type="project" value="InterPro"/>
</dbReference>
<evidence type="ECO:0000256" key="8">
    <source>
        <dbReference type="ARBA" id="ARBA00022723"/>
    </source>
</evidence>
<keyword evidence="10 17" id="KW-0299">Galactose metabolism</keyword>
<evidence type="ECO:0000256" key="15">
    <source>
        <dbReference type="PIRSR" id="PIRSR000808-3"/>
    </source>
</evidence>
<feature type="binding site" description="in other chain" evidence="14">
    <location>
        <begin position="74"/>
        <end position="75"/>
    </location>
    <ligand>
        <name>UDP-alpha-D-glucose</name>
        <dbReference type="ChEBI" id="CHEBI:58885"/>
        <note>ligand shared between dimeric partners</note>
    </ligand>
</feature>
<accession>A0A937AF11</accession>
<dbReference type="InterPro" id="IPR005849">
    <property type="entry name" value="GalP_Utransf_N"/>
</dbReference>
<feature type="binding site" description="in other chain" evidence="14">
    <location>
        <position position="323"/>
    </location>
    <ligand>
        <name>UDP-alpha-D-glucose</name>
        <dbReference type="ChEBI" id="CHEBI:58885"/>
        <note>ligand shared between dimeric partners</note>
    </ligand>
</feature>
<gene>
    <name evidence="20" type="ORF">JKP34_09630</name>
</gene>
<dbReference type="RefSeq" id="WP_201920280.1">
    <property type="nucleotide sequence ID" value="NZ_JAERQG010000002.1"/>
</dbReference>
<feature type="binding site" evidence="15">
    <location>
        <position position="52"/>
    </location>
    <ligand>
        <name>Zn(2+)</name>
        <dbReference type="ChEBI" id="CHEBI:29105"/>
    </ligand>
</feature>
<dbReference type="PROSITE" id="PS00117">
    <property type="entry name" value="GAL_P_UDP_TRANSF_I"/>
    <property type="match status" value="1"/>
</dbReference>
<evidence type="ECO:0000256" key="13">
    <source>
        <dbReference type="PIRSR" id="PIRSR000808-1"/>
    </source>
</evidence>
<evidence type="ECO:0000256" key="11">
    <source>
        <dbReference type="ARBA" id="ARBA00023277"/>
    </source>
</evidence>
<evidence type="ECO:0000313" key="20">
    <source>
        <dbReference type="EMBL" id="MBL0765511.1"/>
    </source>
</evidence>
<keyword evidence="16" id="KW-0408">Iron</keyword>
<comment type="cofactor">
    <cofactor evidence="15">
        <name>Zn(2+)</name>
        <dbReference type="ChEBI" id="CHEBI:29105"/>
    </cofactor>
    <text evidence="15">Binds 1 zinc ion per subunit.</text>
</comment>
<protein>
    <recommendedName>
        <fullName evidence="5 12">Galactose-1-phosphate uridylyltransferase</fullName>
        <ecNumber evidence="4 12">2.7.7.12</ecNumber>
    </recommendedName>
</protein>
<reference evidence="20" key="1">
    <citation type="submission" date="2021-01" db="EMBL/GenBank/DDBJ databases">
        <title>Marivirga sp. nov., isolated from intertidal surface sediments.</title>
        <authorList>
            <person name="Zhang M."/>
        </authorList>
    </citation>
    <scope>NUCLEOTIDE SEQUENCE</scope>
    <source>
        <strain evidence="20">SM1354</strain>
    </source>
</reference>
<evidence type="ECO:0000256" key="2">
    <source>
        <dbReference type="ARBA" id="ARBA00004947"/>
    </source>
</evidence>
<evidence type="ECO:0000256" key="7">
    <source>
        <dbReference type="ARBA" id="ARBA00022695"/>
    </source>
</evidence>
<dbReference type="Gene3D" id="3.30.428.10">
    <property type="entry name" value="HIT-like"/>
    <property type="match status" value="2"/>
</dbReference>
<proteinExistence type="inferred from homology"/>
<dbReference type="PANTHER" id="PTHR11943:SF1">
    <property type="entry name" value="GALACTOSE-1-PHOSPHATE URIDYLYLTRANSFERASE"/>
    <property type="match status" value="1"/>
</dbReference>
<dbReference type="InterPro" id="IPR005850">
    <property type="entry name" value="GalP_Utransf_C"/>
</dbReference>
<dbReference type="EMBL" id="JAERQG010000002">
    <property type="protein sequence ID" value="MBL0765511.1"/>
    <property type="molecule type" value="Genomic_DNA"/>
</dbReference>
<dbReference type="Pfam" id="PF01087">
    <property type="entry name" value="GalP_UDP_transf"/>
    <property type="match status" value="1"/>
</dbReference>
<keyword evidence="9 15" id="KW-0862">Zinc</keyword>
<dbReference type="FunFam" id="3.30.428.10:FF:000002">
    <property type="entry name" value="Galactose-1-phosphate uridylyltransferase"/>
    <property type="match status" value="1"/>
</dbReference>
<feature type="binding site" evidence="16">
    <location>
        <position position="281"/>
    </location>
    <ligand>
        <name>Fe cation</name>
        <dbReference type="ChEBI" id="CHEBI:24875"/>
    </ligand>
</feature>
<evidence type="ECO:0000256" key="10">
    <source>
        <dbReference type="ARBA" id="ARBA00023144"/>
    </source>
</evidence>
<dbReference type="GO" id="GO:0008108">
    <property type="term" value="F:UDP-glucose:hexose-1-phosphate uridylyltransferase activity"/>
    <property type="evidence" value="ECO:0007669"/>
    <property type="project" value="UniProtKB-UniRule"/>
</dbReference>
<sequence>MELIETPHRRYNPLTGEWVLVSPQRTKRPWQGKQEEKQNESRLSYDSTCYLCPGNERVGGEKNDNYSDTFVFTNDFAALKPDIKKAEILSNDELFQQESVKGKCRVICFSPDHSLTLASMTTEQIVKVIKTWQSEYENLGKLDYVNYVQIFENKGEVMGCSNPHPHGQIWASDVIPDEPKKEHIQQKLYYDKHDRTLLSDYLKKELIYKKRILLENEEFVALIPFWAVWPFEVMILPKQSYQHINQLDAKGVNLYADIIRQLCAGYDKLFDVSFPYSAGIHQQPTDGNDYPEIHFHMHFYPPLLRSATVKKFMVGYEMLANPQRDITAEQSAEIFKDKIKNI</sequence>
<feature type="binding site" evidence="15">
    <location>
        <position position="49"/>
    </location>
    <ligand>
        <name>Zn(2+)</name>
        <dbReference type="ChEBI" id="CHEBI:29105"/>
    </ligand>
</feature>
<evidence type="ECO:0000256" key="3">
    <source>
        <dbReference type="ARBA" id="ARBA00010951"/>
    </source>
</evidence>
<feature type="binding site" description="in other chain" evidence="14">
    <location>
        <position position="168"/>
    </location>
    <ligand>
        <name>UDP-alpha-D-glucose</name>
        <dbReference type="ChEBI" id="CHEBI:58885"/>
        <note>ligand shared between dimeric partners</note>
    </ligand>
</feature>